<feature type="transmembrane region" description="Helical" evidence="1">
    <location>
        <begin position="186"/>
        <end position="203"/>
    </location>
</feature>
<protein>
    <recommendedName>
        <fullName evidence="2">DUF6785 domain-containing protein</fullName>
    </recommendedName>
</protein>
<dbReference type="EMBL" id="UINC01199698">
    <property type="protein sequence ID" value="SVE18246.1"/>
    <property type="molecule type" value="Genomic_DNA"/>
</dbReference>
<feature type="transmembrane region" description="Helical" evidence="1">
    <location>
        <begin position="15"/>
        <end position="36"/>
    </location>
</feature>
<reference evidence="3" key="1">
    <citation type="submission" date="2018-05" db="EMBL/GenBank/DDBJ databases">
        <authorList>
            <person name="Lanie J.A."/>
            <person name="Ng W.-L."/>
            <person name="Kazmierczak K.M."/>
            <person name="Andrzejewski T.M."/>
            <person name="Davidsen T.M."/>
            <person name="Wayne K.J."/>
            <person name="Tettelin H."/>
            <person name="Glass J.I."/>
            <person name="Rusch D."/>
            <person name="Podicherti R."/>
            <person name="Tsui H.-C.T."/>
            <person name="Winkler M.E."/>
        </authorList>
    </citation>
    <scope>NUCLEOTIDE SEQUENCE</scope>
</reference>
<name>A0A383BDL0_9ZZZZ</name>
<feature type="transmembrane region" description="Helical" evidence="1">
    <location>
        <begin position="160"/>
        <end position="180"/>
    </location>
</feature>
<evidence type="ECO:0000259" key="2">
    <source>
        <dbReference type="Pfam" id="PF20581"/>
    </source>
</evidence>
<dbReference type="Pfam" id="PF20581">
    <property type="entry name" value="DUF6785"/>
    <property type="match status" value="1"/>
</dbReference>
<organism evidence="3">
    <name type="scientific">marine metagenome</name>
    <dbReference type="NCBI Taxonomy" id="408172"/>
    <lineage>
        <taxon>unclassified sequences</taxon>
        <taxon>metagenomes</taxon>
        <taxon>ecological metagenomes</taxon>
    </lineage>
</organism>
<keyword evidence="1" id="KW-0812">Transmembrane</keyword>
<dbReference type="AlphaFoldDB" id="A0A383BDL0"/>
<keyword evidence="1" id="KW-0472">Membrane</keyword>
<evidence type="ECO:0000256" key="1">
    <source>
        <dbReference type="SAM" id="Phobius"/>
    </source>
</evidence>
<accession>A0A383BDL0</accession>
<feature type="transmembrane region" description="Helical" evidence="1">
    <location>
        <begin position="113"/>
        <end position="132"/>
    </location>
</feature>
<sequence length="246" mass="27785">ESPELLIPPFFRNQYMWIGFGLAFFYNLLNIIHAFYPSLPSPGRSFNLGILFMERPWSAVRLISFQFRPAIFGLAYLMPLDVNFSVWFLYFVLKFEAVVTSALGYNLPGFPYVHDQSSGAFLALTVAFFWVGKRQFKNVVFKAFGSSSIDDSNEPLSFRVAFFGAISGLVFICIWCVAAGMTVTTVLLFFGLILAFALVYTKIRAEAGAPMIWLFPYGEHKRVMLNAFGPKAFIHNSSFQNLSVFA</sequence>
<feature type="domain" description="DUF6785" evidence="2">
    <location>
        <begin position="8"/>
        <end position="236"/>
    </location>
</feature>
<dbReference type="InterPro" id="IPR046712">
    <property type="entry name" value="DUF6785"/>
</dbReference>
<keyword evidence="1" id="KW-1133">Transmembrane helix</keyword>
<evidence type="ECO:0000313" key="3">
    <source>
        <dbReference type="EMBL" id="SVE18246.1"/>
    </source>
</evidence>
<feature type="transmembrane region" description="Helical" evidence="1">
    <location>
        <begin position="71"/>
        <end position="93"/>
    </location>
</feature>
<feature type="non-terminal residue" evidence="3">
    <location>
        <position position="246"/>
    </location>
</feature>
<proteinExistence type="predicted"/>
<gene>
    <name evidence="3" type="ORF">METZ01_LOCUS471100</name>
</gene>
<feature type="non-terminal residue" evidence="3">
    <location>
        <position position="1"/>
    </location>
</feature>